<feature type="compositionally biased region" description="Basic and acidic residues" evidence="1">
    <location>
        <begin position="515"/>
        <end position="524"/>
    </location>
</feature>
<evidence type="ECO:0000256" key="1">
    <source>
        <dbReference type="SAM" id="MobiDB-lite"/>
    </source>
</evidence>
<comment type="caution">
    <text evidence="2">The sequence shown here is derived from an EMBL/GenBank/DDBJ whole genome shotgun (WGS) entry which is preliminary data.</text>
</comment>
<evidence type="ECO:0000313" key="2">
    <source>
        <dbReference type="EMBL" id="MPM37783.1"/>
    </source>
</evidence>
<dbReference type="AlphaFoldDB" id="A0A644ZGH2"/>
<gene>
    <name evidence="2" type="ORF">SDC9_84402</name>
</gene>
<dbReference type="EMBL" id="VSSQ01008063">
    <property type="protein sequence ID" value="MPM37783.1"/>
    <property type="molecule type" value="Genomic_DNA"/>
</dbReference>
<name>A0A644ZGH2_9ZZZZ</name>
<feature type="compositionally biased region" description="Basic and acidic residues" evidence="1">
    <location>
        <begin position="536"/>
        <end position="549"/>
    </location>
</feature>
<feature type="region of interest" description="Disordered" evidence="1">
    <location>
        <begin position="318"/>
        <end position="354"/>
    </location>
</feature>
<protein>
    <submittedName>
        <fullName evidence="2">Uncharacterized protein</fullName>
    </submittedName>
</protein>
<sequence length="566" mass="60093">MRGKPGRKKTREKEGSFPVLLTAYLAMGNEFPQLFPDCPSVFFFRRLPEFFQQLGQFGGQAVVPCNEDFLEPGGFRAFFGGEEFLEEFFARADTREDDVNVGAGFEARKADEVRCQVDDLDRLAHVEHEDGAVPLHAPRLEDELCRLGDGHEVPGHFRVGDGDGPATADLLLEGGDDAAPAAQHVAEPDGDEGSSREGFFRRRADDHFGHPLGGAHDGGGVHRLVGGDVDEDFHVVLQGEFRKILGAEDVVEDGFFGVLLHEGNVLVGRRVEDHPGRVGLEDPPQALPVPHVGHHGGDVADVMDVPEFLLDLEEAVLPPPQEDDVPGIEGEDLPDDLAADGSPRAGDEDHSAGDVPGDLVKVQPDGFAVEEVFHLHVPDAGDGDLAREDFPYSGDDPRRYFGLPGRFEDGPDGVAHDGGDGDEDFVHRLAPGDGGEAFHRAEDGVAHEGGVLLGGIVVEEAHGGEAGLGMAEHLPDDHGAGVTGADDEDPLVLPPAFPADVPFEEEADQEAGRPPCDKQQHAVDEGDAAGDAVVGRQEEGRRGGEKGEGGDGLAEAGEVPDADAPP</sequence>
<accession>A0A644ZGH2</accession>
<feature type="compositionally biased region" description="Acidic residues" evidence="1">
    <location>
        <begin position="321"/>
        <end position="338"/>
    </location>
</feature>
<reference evidence="2" key="1">
    <citation type="submission" date="2019-08" db="EMBL/GenBank/DDBJ databases">
        <authorList>
            <person name="Kucharzyk K."/>
            <person name="Murdoch R.W."/>
            <person name="Higgins S."/>
            <person name="Loffler F."/>
        </authorList>
    </citation>
    <scope>NUCLEOTIDE SEQUENCE</scope>
</reference>
<organism evidence="2">
    <name type="scientific">bioreactor metagenome</name>
    <dbReference type="NCBI Taxonomy" id="1076179"/>
    <lineage>
        <taxon>unclassified sequences</taxon>
        <taxon>metagenomes</taxon>
        <taxon>ecological metagenomes</taxon>
    </lineage>
</organism>
<feature type="region of interest" description="Disordered" evidence="1">
    <location>
        <begin position="471"/>
        <end position="566"/>
    </location>
</feature>
<proteinExistence type="predicted"/>